<dbReference type="InterPro" id="IPR019888">
    <property type="entry name" value="Tscrpt_reg_AsnC-like"/>
</dbReference>
<evidence type="ECO:0000256" key="3">
    <source>
        <dbReference type="ARBA" id="ARBA00023163"/>
    </source>
</evidence>
<evidence type="ECO:0000256" key="2">
    <source>
        <dbReference type="ARBA" id="ARBA00023125"/>
    </source>
</evidence>
<dbReference type="Proteomes" id="UP000321306">
    <property type="component" value="Unassembled WGS sequence"/>
</dbReference>
<dbReference type="InterPro" id="IPR036388">
    <property type="entry name" value="WH-like_DNA-bd_sf"/>
</dbReference>
<dbReference type="GO" id="GO:0005829">
    <property type="term" value="C:cytosol"/>
    <property type="evidence" value="ECO:0007669"/>
    <property type="project" value="TreeGrafter"/>
</dbReference>
<dbReference type="Gene3D" id="3.30.70.920">
    <property type="match status" value="1"/>
</dbReference>
<keyword evidence="6" id="KW-1185">Reference proteome</keyword>
<dbReference type="PROSITE" id="PS50956">
    <property type="entry name" value="HTH_ASNC_2"/>
    <property type="match status" value="1"/>
</dbReference>
<dbReference type="Pfam" id="PF01037">
    <property type="entry name" value="AsnC_trans_reg"/>
    <property type="match status" value="1"/>
</dbReference>
<keyword evidence="1" id="KW-0805">Transcription regulation</keyword>
<dbReference type="PANTHER" id="PTHR30154">
    <property type="entry name" value="LEUCINE-RESPONSIVE REGULATORY PROTEIN"/>
    <property type="match status" value="1"/>
</dbReference>
<dbReference type="GO" id="GO:0006355">
    <property type="term" value="P:regulation of DNA-templated transcription"/>
    <property type="evidence" value="ECO:0007669"/>
    <property type="project" value="InterPro"/>
</dbReference>
<dbReference type="EMBL" id="BJXB01000022">
    <property type="protein sequence ID" value="GEM48607.1"/>
    <property type="molecule type" value="Genomic_DNA"/>
</dbReference>
<dbReference type="InterPro" id="IPR036390">
    <property type="entry name" value="WH_DNA-bd_sf"/>
</dbReference>
<dbReference type="FunFam" id="1.10.10.10:FF:000186">
    <property type="entry name" value="AsnC family transcriptional regulator"/>
    <property type="match status" value="1"/>
</dbReference>
<dbReference type="PRINTS" id="PR00033">
    <property type="entry name" value="HTHASNC"/>
</dbReference>
<organism evidence="5 6">
    <name type="scientific">Deinococcus cellulosilyticus (strain DSM 18568 / NBRC 106333 / KACC 11606 / 5516J-15)</name>
    <dbReference type="NCBI Taxonomy" id="1223518"/>
    <lineage>
        <taxon>Bacteria</taxon>
        <taxon>Thermotogati</taxon>
        <taxon>Deinococcota</taxon>
        <taxon>Deinococci</taxon>
        <taxon>Deinococcales</taxon>
        <taxon>Deinococcaceae</taxon>
        <taxon>Deinococcus</taxon>
    </lineage>
</organism>
<dbReference type="SMART" id="SM00344">
    <property type="entry name" value="HTH_ASNC"/>
    <property type="match status" value="1"/>
</dbReference>
<proteinExistence type="predicted"/>
<accession>A0A511N7X4</accession>
<dbReference type="GO" id="GO:0043565">
    <property type="term" value="F:sequence-specific DNA binding"/>
    <property type="evidence" value="ECO:0007669"/>
    <property type="project" value="InterPro"/>
</dbReference>
<dbReference type="OrthoDB" id="34294at2"/>
<evidence type="ECO:0000313" key="6">
    <source>
        <dbReference type="Proteomes" id="UP000321306"/>
    </source>
</evidence>
<dbReference type="CDD" id="cd00090">
    <property type="entry name" value="HTH_ARSR"/>
    <property type="match status" value="1"/>
</dbReference>
<feature type="domain" description="HTH asnC-type" evidence="4">
    <location>
        <begin position="8"/>
        <end position="69"/>
    </location>
</feature>
<dbReference type="InterPro" id="IPR019885">
    <property type="entry name" value="Tscrpt_reg_HTH_AsnC-type_CS"/>
</dbReference>
<protein>
    <submittedName>
        <fullName evidence="5">AsnC family transcriptional regulator</fullName>
    </submittedName>
</protein>
<evidence type="ECO:0000256" key="1">
    <source>
        <dbReference type="ARBA" id="ARBA00023015"/>
    </source>
</evidence>
<comment type="caution">
    <text evidence="5">The sequence shown here is derived from an EMBL/GenBank/DDBJ whole genome shotgun (WGS) entry which is preliminary data.</text>
</comment>
<dbReference type="InterPro" id="IPR012318">
    <property type="entry name" value="HTH_CRP"/>
</dbReference>
<dbReference type="InterPro" id="IPR011008">
    <property type="entry name" value="Dimeric_a/b-barrel"/>
</dbReference>
<dbReference type="InterPro" id="IPR000485">
    <property type="entry name" value="AsnC-type_HTH_dom"/>
</dbReference>
<dbReference type="PROSITE" id="PS00519">
    <property type="entry name" value="HTH_ASNC_1"/>
    <property type="match status" value="1"/>
</dbReference>
<reference evidence="5 6" key="1">
    <citation type="submission" date="2019-07" db="EMBL/GenBank/DDBJ databases">
        <title>Whole genome shotgun sequence of Deinococcus cellulosilyticus NBRC 106333.</title>
        <authorList>
            <person name="Hosoyama A."/>
            <person name="Uohara A."/>
            <person name="Ohji S."/>
            <person name="Ichikawa N."/>
        </authorList>
    </citation>
    <scope>NUCLEOTIDE SEQUENCE [LARGE SCALE GENOMIC DNA]</scope>
    <source>
        <strain evidence="5 6">NBRC 106333</strain>
    </source>
</reference>
<keyword evidence="2" id="KW-0238">DNA-binding</keyword>
<dbReference type="InterPro" id="IPR011991">
    <property type="entry name" value="ArsR-like_HTH"/>
</dbReference>
<evidence type="ECO:0000313" key="5">
    <source>
        <dbReference type="EMBL" id="GEM48607.1"/>
    </source>
</evidence>
<name>A0A511N7X4_DEIC1</name>
<dbReference type="GO" id="GO:0043200">
    <property type="term" value="P:response to amino acid"/>
    <property type="evidence" value="ECO:0007669"/>
    <property type="project" value="TreeGrafter"/>
</dbReference>
<gene>
    <name evidence="5" type="ORF">DC3_42420</name>
</gene>
<sequence>MPLENKNLDETAWKLLELLQQDARMSYKDLARHVGLTPPAVAERLKKLEDAGIIRGYTADLDLAALGRPLVGFIRLSATGDKFPFLDHITENIPESLEFHRITGGDSYMLKVAVRDMAHLESVLDRLSPYCTPTTSLVISSPLPTRIVRPLP</sequence>
<dbReference type="SUPFAM" id="SSF46785">
    <property type="entry name" value="Winged helix' DNA-binding domain"/>
    <property type="match status" value="1"/>
</dbReference>
<dbReference type="Gene3D" id="1.10.10.10">
    <property type="entry name" value="Winged helix-like DNA-binding domain superfamily/Winged helix DNA-binding domain"/>
    <property type="match status" value="1"/>
</dbReference>
<dbReference type="SMART" id="SM00419">
    <property type="entry name" value="HTH_CRP"/>
    <property type="match status" value="1"/>
</dbReference>
<dbReference type="AlphaFoldDB" id="A0A511N7X4"/>
<keyword evidence="3" id="KW-0804">Transcription</keyword>
<dbReference type="InterPro" id="IPR019887">
    <property type="entry name" value="Tscrpt_reg_AsnC/Lrp_C"/>
</dbReference>
<dbReference type="SUPFAM" id="SSF54909">
    <property type="entry name" value="Dimeric alpha+beta barrel"/>
    <property type="match status" value="1"/>
</dbReference>
<dbReference type="RefSeq" id="WP_146887817.1">
    <property type="nucleotide sequence ID" value="NZ_BJXB01000022.1"/>
</dbReference>
<dbReference type="PANTHER" id="PTHR30154:SF53">
    <property type="entry name" value="HTH-TYPE TRANSCRIPTIONAL REGULATOR LRPC"/>
    <property type="match status" value="1"/>
</dbReference>
<dbReference type="Pfam" id="PF13412">
    <property type="entry name" value="HTH_24"/>
    <property type="match status" value="1"/>
</dbReference>
<evidence type="ECO:0000259" key="4">
    <source>
        <dbReference type="PROSITE" id="PS50956"/>
    </source>
</evidence>